<dbReference type="GO" id="GO:0003677">
    <property type="term" value="F:DNA binding"/>
    <property type="evidence" value="ECO:0007669"/>
    <property type="project" value="InterPro"/>
</dbReference>
<dbReference type="Proteomes" id="UP000199550">
    <property type="component" value="Unassembled WGS sequence"/>
</dbReference>
<evidence type="ECO:0000259" key="2">
    <source>
        <dbReference type="Pfam" id="PF01272"/>
    </source>
</evidence>
<dbReference type="Pfam" id="PF01272">
    <property type="entry name" value="GreA_GreB"/>
    <property type="match status" value="1"/>
</dbReference>
<dbReference type="GeneID" id="97889587"/>
<name>A0A1I4GTI4_9RHOB</name>
<dbReference type="GO" id="GO:0032784">
    <property type="term" value="P:regulation of DNA-templated transcription elongation"/>
    <property type="evidence" value="ECO:0007669"/>
    <property type="project" value="InterPro"/>
</dbReference>
<feature type="domain" description="Transcription elongation factor GreA/GreB C-terminal" evidence="2">
    <location>
        <begin position="88"/>
        <end position="162"/>
    </location>
</feature>
<organism evidence="3 4">
    <name type="scientific">Loktanella salsilacus</name>
    <dbReference type="NCBI Taxonomy" id="195913"/>
    <lineage>
        <taxon>Bacteria</taxon>
        <taxon>Pseudomonadati</taxon>
        <taxon>Pseudomonadota</taxon>
        <taxon>Alphaproteobacteria</taxon>
        <taxon>Rhodobacterales</taxon>
        <taxon>Roseobacteraceae</taxon>
        <taxon>Loktanella</taxon>
    </lineage>
</organism>
<dbReference type="InterPro" id="IPR001437">
    <property type="entry name" value="Tscrpt_elong_fac_GreA/B_C"/>
</dbReference>
<keyword evidence="3" id="KW-0251">Elongation factor</keyword>
<dbReference type="EMBL" id="FOTF01000014">
    <property type="protein sequence ID" value="SFL33229.1"/>
    <property type="molecule type" value="Genomic_DNA"/>
</dbReference>
<dbReference type="InterPro" id="IPR023459">
    <property type="entry name" value="Tscrpt_elong_fac_GreA/B_fam"/>
</dbReference>
<dbReference type="InterPro" id="IPR036953">
    <property type="entry name" value="GreA/GreB_C_sf"/>
</dbReference>
<feature type="compositionally biased region" description="Basic and acidic residues" evidence="1">
    <location>
        <begin position="1"/>
        <end position="19"/>
    </location>
</feature>
<dbReference type="RefSeq" id="WP_090190209.1">
    <property type="nucleotide sequence ID" value="NZ_CAXYBM010000002.1"/>
</dbReference>
<dbReference type="PANTHER" id="PTHR30437">
    <property type="entry name" value="TRANSCRIPTION ELONGATION FACTOR GREA"/>
    <property type="match status" value="1"/>
</dbReference>
<dbReference type="PIRSF" id="PIRSF006092">
    <property type="entry name" value="GreA_GreB"/>
    <property type="match status" value="1"/>
</dbReference>
<dbReference type="GO" id="GO:0003746">
    <property type="term" value="F:translation elongation factor activity"/>
    <property type="evidence" value="ECO:0007669"/>
    <property type="project" value="UniProtKB-KW"/>
</dbReference>
<dbReference type="AlphaFoldDB" id="A0A1I4GTI4"/>
<sequence length="164" mass="17974">MNKAFTKEDEGPQADRLDDLPQSPHPNYVTPAGLAALQQRLRDRHADLSALPRDNLDAKVPRAMAERDIRFLEGRINRAIVVDPAAQDTKVIAFGACVTVVDEDDVETDWHIVGEDEADPAAHRIAPFSPLARALLGARVGDVVEWAKPGGTVDLEVTAIRYFT</sequence>
<dbReference type="GO" id="GO:0070063">
    <property type="term" value="F:RNA polymerase binding"/>
    <property type="evidence" value="ECO:0007669"/>
    <property type="project" value="InterPro"/>
</dbReference>
<dbReference type="SUPFAM" id="SSF54534">
    <property type="entry name" value="FKBP-like"/>
    <property type="match status" value="1"/>
</dbReference>
<evidence type="ECO:0000313" key="3">
    <source>
        <dbReference type="EMBL" id="SFL33229.1"/>
    </source>
</evidence>
<gene>
    <name evidence="3" type="ORF">SAMN04488004_11463</name>
</gene>
<evidence type="ECO:0000313" key="4">
    <source>
        <dbReference type="Proteomes" id="UP000199550"/>
    </source>
</evidence>
<keyword evidence="3" id="KW-0648">Protein biosynthesis</keyword>
<dbReference type="FunFam" id="3.10.50.30:FF:000001">
    <property type="entry name" value="Transcription elongation factor GreA"/>
    <property type="match status" value="1"/>
</dbReference>
<reference evidence="3 4" key="1">
    <citation type="submission" date="2016-10" db="EMBL/GenBank/DDBJ databases">
        <authorList>
            <person name="de Groot N.N."/>
        </authorList>
    </citation>
    <scope>NUCLEOTIDE SEQUENCE [LARGE SCALE GENOMIC DNA]</scope>
    <source>
        <strain evidence="3 4">DSM 16199</strain>
    </source>
</reference>
<dbReference type="Gene3D" id="3.10.50.30">
    <property type="entry name" value="Transcription elongation factor, GreA/GreB, C-terminal domain"/>
    <property type="match status" value="1"/>
</dbReference>
<protein>
    <submittedName>
        <fullName evidence="3">Transcription elongation factor, GreA/GreB family</fullName>
    </submittedName>
</protein>
<dbReference type="PANTHER" id="PTHR30437:SF4">
    <property type="entry name" value="TRANSCRIPTION ELONGATION FACTOR GREA"/>
    <property type="match status" value="1"/>
</dbReference>
<dbReference type="GO" id="GO:0006354">
    <property type="term" value="P:DNA-templated transcription elongation"/>
    <property type="evidence" value="ECO:0007669"/>
    <property type="project" value="TreeGrafter"/>
</dbReference>
<feature type="region of interest" description="Disordered" evidence="1">
    <location>
        <begin position="1"/>
        <end position="30"/>
    </location>
</feature>
<proteinExistence type="predicted"/>
<dbReference type="OrthoDB" id="9808774at2"/>
<evidence type="ECO:0000256" key="1">
    <source>
        <dbReference type="SAM" id="MobiDB-lite"/>
    </source>
</evidence>
<dbReference type="STRING" id="195913.SAMN04488004_11463"/>
<keyword evidence="4" id="KW-1185">Reference proteome</keyword>
<accession>A0A1I4GTI4</accession>